<keyword evidence="3" id="KW-1185">Reference proteome</keyword>
<keyword evidence="1" id="KW-1133">Transmembrane helix</keyword>
<dbReference type="CTD" id="36345967"/>
<feature type="transmembrane region" description="Helical" evidence="1">
    <location>
        <begin position="165"/>
        <end position="186"/>
    </location>
</feature>
<gene>
    <name evidence="2" type="ORF">EGR_10252</name>
</gene>
<keyword evidence="1" id="KW-0472">Membrane</keyword>
<evidence type="ECO:0000313" key="3">
    <source>
        <dbReference type="Proteomes" id="UP000019149"/>
    </source>
</evidence>
<feature type="transmembrane region" description="Helical" evidence="1">
    <location>
        <begin position="15"/>
        <end position="33"/>
    </location>
</feature>
<dbReference type="GeneID" id="36345967"/>
<feature type="transmembrane region" description="Helical" evidence="1">
    <location>
        <begin position="75"/>
        <end position="95"/>
    </location>
</feature>
<protein>
    <submittedName>
        <fullName evidence="2">Multidrug and toxin extrusion protein</fullName>
    </submittedName>
</protein>
<evidence type="ECO:0000256" key="1">
    <source>
        <dbReference type="SAM" id="Phobius"/>
    </source>
</evidence>
<reference evidence="2 3" key="1">
    <citation type="journal article" date="2013" name="Nat. Genet.">
        <title>The genome of the hydatid tapeworm Echinococcus granulosus.</title>
        <authorList>
            <person name="Zheng H."/>
            <person name="Zhang W."/>
            <person name="Zhang L."/>
            <person name="Zhang Z."/>
            <person name="Li J."/>
            <person name="Lu G."/>
            <person name="Zhu Y."/>
            <person name="Wang Y."/>
            <person name="Huang Y."/>
            <person name="Liu J."/>
            <person name="Kang H."/>
            <person name="Chen J."/>
            <person name="Wang L."/>
            <person name="Chen A."/>
            <person name="Yu S."/>
            <person name="Gao Z."/>
            <person name="Jin L."/>
            <person name="Gu W."/>
            <person name="Wang Z."/>
            <person name="Zhao L."/>
            <person name="Shi B."/>
            <person name="Wen H."/>
            <person name="Lin R."/>
            <person name="Jones M.K."/>
            <person name="Brejova B."/>
            <person name="Vinar T."/>
            <person name="Zhao G."/>
            <person name="McManus D.P."/>
            <person name="Chen Z."/>
            <person name="Zhou Y."/>
            <person name="Wang S."/>
        </authorList>
    </citation>
    <scope>NUCLEOTIDE SEQUENCE [LARGE SCALE GENOMIC DNA]</scope>
</reference>
<accession>W6U2U6</accession>
<evidence type="ECO:0000313" key="2">
    <source>
        <dbReference type="EMBL" id="EUB54891.1"/>
    </source>
</evidence>
<sequence>MVHHSLNFIGYTGNYLLGLIPGLFFATTIEIFTKYVQVQNKVYPPLLASIIGNCVNAGAHYLFNFYSDSGFVGSAISQSLGFMAQASVVVAYILISRIYRNTWDGEFLVIKDEDLRKDELVFRRICKINSTDSKPHDVNKAIIDTSHRAVCSGIIRGVGMQRTGAIVSMVCMYIIGGPMGLCLLMLTNLGVSGEFIRPHGRAFRLISIIETLVND</sequence>
<keyword evidence="1" id="KW-0812">Transmembrane</keyword>
<dbReference type="EMBL" id="APAU02000202">
    <property type="protein sequence ID" value="EUB54891.1"/>
    <property type="molecule type" value="Genomic_DNA"/>
</dbReference>
<dbReference type="Proteomes" id="UP000019149">
    <property type="component" value="Unassembled WGS sequence"/>
</dbReference>
<dbReference type="KEGG" id="egl:EGR_10252"/>
<comment type="caution">
    <text evidence="2">The sequence shown here is derived from an EMBL/GenBank/DDBJ whole genome shotgun (WGS) entry which is preliminary data.</text>
</comment>
<dbReference type="AlphaFoldDB" id="W6U2U6"/>
<dbReference type="RefSeq" id="XP_024346087.1">
    <property type="nucleotide sequence ID" value="XM_024499501.1"/>
</dbReference>
<proteinExistence type="predicted"/>
<dbReference type="OrthoDB" id="6287910at2759"/>
<organism evidence="2 3">
    <name type="scientific">Echinococcus granulosus</name>
    <name type="common">Hydatid tapeworm</name>
    <dbReference type="NCBI Taxonomy" id="6210"/>
    <lineage>
        <taxon>Eukaryota</taxon>
        <taxon>Metazoa</taxon>
        <taxon>Spiralia</taxon>
        <taxon>Lophotrochozoa</taxon>
        <taxon>Platyhelminthes</taxon>
        <taxon>Cestoda</taxon>
        <taxon>Eucestoda</taxon>
        <taxon>Cyclophyllidea</taxon>
        <taxon>Taeniidae</taxon>
        <taxon>Echinococcus</taxon>
        <taxon>Echinococcus granulosus group</taxon>
    </lineage>
</organism>
<dbReference type="PANTHER" id="PTHR11206">
    <property type="entry name" value="MULTIDRUG RESISTANCE PROTEIN"/>
    <property type="match status" value="1"/>
</dbReference>
<name>W6U2U6_ECHGR</name>
<dbReference type="STRING" id="6210.W6U2U6"/>